<dbReference type="PANTHER" id="PTHR31270">
    <property type="entry name" value="GLUTAMINYL-PEPTIDE CYCLOTRANSFERASE"/>
    <property type="match status" value="1"/>
</dbReference>
<gene>
    <name evidence="2" type="ORF">H3Z83_08035</name>
</gene>
<dbReference type="Gene3D" id="2.130.10.10">
    <property type="entry name" value="YVTN repeat-like/Quinoprotein amine dehydrogenase"/>
    <property type="match status" value="1"/>
</dbReference>
<dbReference type="SUPFAM" id="SSF50969">
    <property type="entry name" value="YVTN repeat-like/Quinoprotein amine dehydrogenase"/>
    <property type="match status" value="1"/>
</dbReference>
<feature type="signal peptide" evidence="1">
    <location>
        <begin position="1"/>
        <end position="22"/>
    </location>
</feature>
<dbReference type="RefSeq" id="WP_182124962.1">
    <property type="nucleotide sequence ID" value="NZ_JACGLS010000003.1"/>
</dbReference>
<dbReference type="Proteomes" id="UP000563906">
    <property type="component" value="Unassembled WGS sequence"/>
</dbReference>
<sequence>MRVYTYFALALSIITITSCSDAGYKFKLNTSKKTTLGKKAAIKFEQLKGDKIDSVQIYVDNKRVNKNETSVAINTADFGVGKHSVTALAFYPNKSKKINNSIEILAKEAPAVYSYKIVNTFPHDKDAYTQGLEYKDGFLYETTGRRGQSTLRKVDLKTGEVLQKVDLDKKYFGEGMTILNNKIYWLTWQARKGFVYDLDTFKQVGEFDYNNSNEGWGLTHNDAELIKSDGTNKIWFLDAKNQKEKRNIQVYTHDRSINNLNEIELINGKIYSNWWYTDTSRGKIKSTIVIINPETGVVEGLIGLDGLREIVSKEQKLDSDDVLNGIAYDTENNRLFVTGKHWGKLFEIELIKK</sequence>
<dbReference type="PANTHER" id="PTHR31270:SF1">
    <property type="entry name" value="GLUTAMINYL-PEPTIDE CYCLOTRANSFERASE"/>
    <property type="match status" value="1"/>
</dbReference>
<dbReference type="InterPro" id="IPR015943">
    <property type="entry name" value="WD40/YVTN_repeat-like_dom_sf"/>
</dbReference>
<dbReference type="Pfam" id="PF05096">
    <property type="entry name" value="Glu_cyclase_2"/>
    <property type="match status" value="1"/>
</dbReference>
<protein>
    <submittedName>
        <fullName evidence="2">Glutaminyl-peptide cyclotransferase</fullName>
    </submittedName>
</protein>
<dbReference type="InterPro" id="IPR011044">
    <property type="entry name" value="Quino_amine_DH_bsu"/>
</dbReference>
<keyword evidence="3" id="KW-1185">Reference proteome</keyword>
<comment type="caution">
    <text evidence="2">The sequence shown here is derived from an EMBL/GenBank/DDBJ whole genome shotgun (WGS) entry which is preliminary data.</text>
</comment>
<evidence type="ECO:0000313" key="3">
    <source>
        <dbReference type="Proteomes" id="UP000563906"/>
    </source>
</evidence>
<proteinExistence type="predicted"/>
<name>A0A839AQ28_9FLAO</name>
<dbReference type="InterPro" id="IPR007788">
    <property type="entry name" value="QCT"/>
</dbReference>
<dbReference type="GO" id="GO:0016603">
    <property type="term" value="F:glutaminyl-peptide cyclotransferase activity"/>
    <property type="evidence" value="ECO:0007669"/>
    <property type="project" value="InterPro"/>
</dbReference>
<evidence type="ECO:0000256" key="1">
    <source>
        <dbReference type="SAM" id="SignalP"/>
    </source>
</evidence>
<dbReference type="AlphaFoldDB" id="A0A839AQ28"/>
<organism evidence="2 3">
    <name type="scientific">Tenacibaculum pelagium</name>
    <dbReference type="NCBI Taxonomy" id="2759527"/>
    <lineage>
        <taxon>Bacteria</taxon>
        <taxon>Pseudomonadati</taxon>
        <taxon>Bacteroidota</taxon>
        <taxon>Flavobacteriia</taxon>
        <taxon>Flavobacteriales</taxon>
        <taxon>Flavobacteriaceae</taxon>
        <taxon>Tenacibaculum</taxon>
    </lineage>
</organism>
<keyword evidence="2" id="KW-0808">Transferase</keyword>
<accession>A0A839AQ28</accession>
<dbReference type="EMBL" id="JACGLS010000003">
    <property type="protein sequence ID" value="MBA6156458.1"/>
    <property type="molecule type" value="Genomic_DNA"/>
</dbReference>
<reference evidence="2 3" key="1">
    <citation type="submission" date="2020-07" db="EMBL/GenBank/DDBJ databases">
        <title>Bacterium isolated from marine sediment.</title>
        <authorList>
            <person name="Shang D."/>
            <person name="Du Z.-J."/>
        </authorList>
    </citation>
    <scope>NUCLEOTIDE SEQUENCE [LARGE SCALE GENOMIC DNA]</scope>
    <source>
        <strain evidence="2 3">S7007</strain>
    </source>
</reference>
<dbReference type="PROSITE" id="PS51257">
    <property type="entry name" value="PROKAR_LIPOPROTEIN"/>
    <property type="match status" value="1"/>
</dbReference>
<feature type="chain" id="PRO_5032458856" evidence="1">
    <location>
        <begin position="23"/>
        <end position="353"/>
    </location>
</feature>
<evidence type="ECO:0000313" key="2">
    <source>
        <dbReference type="EMBL" id="MBA6156458.1"/>
    </source>
</evidence>
<keyword evidence="1" id="KW-0732">Signal</keyword>